<evidence type="ECO:0000313" key="1">
    <source>
        <dbReference type="EMBL" id="GBH13966.1"/>
    </source>
</evidence>
<reference evidence="1 2" key="1">
    <citation type="submission" date="2018-04" db="EMBL/GenBank/DDBJ databases">
        <title>Draft genome sequence of Pseudomonas syringae pv. actinidiae biovar 1 strains isolated from kiwifruit in Kagawa prefecture.</title>
        <authorList>
            <person name="Tabuchi M."/>
            <person name="Saito M."/>
            <person name="Fujiwara S."/>
            <person name="Sasa N."/>
            <person name="Akimitsu K."/>
            <person name="Gomi K."/>
            <person name="Konishi-Sugita S."/>
            <person name="Hamano K."/>
            <person name="Kataoka I."/>
        </authorList>
    </citation>
    <scope>NUCLEOTIDE SEQUENCE [LARGE SCALE GENOMIC DNA]</scope>
    <source>
        <strain evidence="1 2">MAFF212206</strain>
    </source>
</reference>
<dbReference type="AlphaFoldDB" id="A0A2V0QLG6"/>
<organism evidence="1 2">
    <name type="scientific">Pseudomonas syringae pv. actinidiae</name>
    <dbReference type="NCBI Taxonomy" id="103796"/>
    <lineage>
        <taxon>Bacteria</taxon>
        <taxon>Pseudomonadati</taxon>
        <taxon>Pseudomonadota</taxon>
        <taxon>Gammaproteobacteria</taxon>
        <taxon>Pseudomonadales</taxon>
        <taxon>Pseudomonadaceae</taxon>
        <taxon>Pseudomonas</taxon>
        <taxon>Pseudomonas syringae</taxon>
    </lineage>
</organism>
<sequence>MAYKVLWKRPTSKLHDYTFVIVRSARSLCRVTSL</sequence>
<protein>
    <submittedName>
        <fullName evidence="1">Uncharacterized protein</fullName>
    </submittedName>
</protein>
<evidence type="ECO:0000313" key="2">
    <source>
        <dbReference type="Proteomes" id="UP000247480"/>
    </source>
</evidence>
<proteinExistence type="predicted"/>
<comment type="caution">
    <text evidence="1">The sequence shown here is derived from an EMBL/GenBank/DDBJ whole genome shotgun (WGS) entry which is preliminary data.</text>
</comment>
<dbReference type="EMBL" id="BGJZ01000408">
    <property type="protein sequence ID" value="GBH13966.1"/>
    <property type="molecule type" value="Genomic_DNA"/>
</dbReference>
<name>A0A2V0QLG6_PSESF</name>
<dbReference type="Proteomes" id="UP000247480">
    <property type="component" value="Unassembled WGS sequence"/>
</dbReference>
<gene>
    <name evidence="1" type="ORF">KPSA1_07461</name>
</gene>
<accession>A0A2V0QLG6</accession>